<evidence type="ECO:0000256" key="6">
    <source>
        <dbReference type="RuleBase" id="RU365102"/>
    </source>
</evidence>
<dbReference type="AlphaFoldDB" id="A0A6V7NR10"/>
<dbReference type="GO" id="GO:0032468">
    <property type="term" value="P:Golgi calcium ion homeostasis"/>
    <property type="evidence" value="ECO:0007669"/>
    <property type="project" value="TreeGrafter"/>
</dbReference>
<dbReference type="Pfam" id="PF01169">
    <property type="entry name" value="GDT1"/>
    <property type="match status" value="1"/>
</dbReference>
<name>A0A6V7NR10_ANACO</name>
<feature type="transmembrane region" description="Helical" evidence="6">
    <location>
        <begin position="104"/>
        <end position="125"/>
    </location>
</feature>
<keyword evidence="4 6" id="KW-1133">Transmembrane helix</keyword>
<dbReference type="GO" id="GO:0009507">
    <property type="term" value="C:chloroplast"/>
    <property type="evidence" value="ECO:0007669"/>
    <property type="project" value="TreeGrafter"/>
</dbReference>
<dbReference type="GO" id="GO:0032472">
    <property type="term" value="P:Golgi calcium ion transport"/>
    <property type="evidence" value="ECO:0007669"/>
    <property type="project" value="TreeGrafter"/>
</dbReference>
<keyword evidence="5 6" id="KW-0472">Membrane</keyword>
<gene>
    <name evidence="7" type="ORF">CB5_LOCUS4148</name>
</gene>
<dbReference type="GO" id="GO:0016020">
    <property type="term" value="C:membrane"/>
    <property type="evidence" value="ECO:0007669"/>
    <property type="project" value="UniProtKB-SubCell"/>
</dbReference>
<evidence type="ECO:0000256" key="1">
    <source>
        <dbReference type="ARBA" id="ARBA00004141"/>
    </source>
</evidence>
<dbReference type="PANTHER" id="PTHR12608">
    <property type="entry name" value="TRANSMEMBRANE PROTEIN HTP-1 RELATED"/>
    <property type="match status" value="1"/>
</dbReference>
<proteinExistence type="inferred from homology"/>
<dbReference type="InterPro" id="IPR001727">
    <property type="entry name" value="GDT1-like"/>
</dbReference>
<sequence>MHGNSHQMLAMVIRKRLLNLENLLKRRSFLLPQHKYHFEADKLLTKIFKTVNFYPQEARISLGIRFFSAVSMGVASGAIAGHLIATSIAILGGAFLANYISEKLVGFLGGVLFLIFAAATLLGVFRMIW</sequence>
<evidence type="ECO:0000256" key="4">
    <source>
        <dbReference type="ARBA" id="ARBA00022989"/>
    </source>
</evidence>
<accession>A0A6V7NR10</accession>
<evidence type="ECO:0000256" key="5">
    <source>
        <dbReference type="ARBA" id="ARBA00023136"/>
    </source>
</evidence>
<reference evidence="7" key="1">
    <citation type="submission" date="2020-07" db="EMBL/GenBank/DDBJ databases">
        <authorList>
            <person name="Lin J."/>
        </authorList>
    </citation>
    <scope>NUCLEOTIDE SEQUENCE</scope>
</reference>
<protein>
    <recommendedName>
        <fullName evidence="6">GDT1 family protein</fullName>
    </recommendedName>
</protein>
<dbReference type="GO" id="GO:0015085">
    <property type="term" value="F:calcium ion transmembrane transporter activity"/>
    <property type="evidence" value="ECO:0007669"/>
    <property type="project" value="TreeGrafter"/>
</dbReference>
<evidence type="ECO:0000256" key="3">
    <source>
        <dbReference type="ARBA" id="ARBA00022692"/>
    </source>
</evidence>
<organism evidence="7">
    <name type="scientific">Ananas comosus var. bracteatus</name>
    <name type="common">red pineapple</name>
    <dbReference type="NCBI Taxonomy" id="296719"/>
    <lineage>
        <taxon>Eukaryota</taxon>
        <taxon>Viridiplantae</taxon>
        <taxon>Streptophyta</taxon>
        <taxon>Embryophyta</taxon>
        <taxon>Tracheophyta</taxon>
        <taxon>Spermatophyta</taxon>
        <taxon>Magnoliopsida</taxon>
        <taxon>Liliopsida</taxon>
        <taxon>Poales</taxon>
        <taxon>Bromeliaceae</taxon>
        <taxon>Bromelioideae</taxon>
        <taxon>Ananas</taxon>
    </lineage>
</organism>
<feature type="transmembrane region" description="Helical" evidence="6">
    <location>
        <begin position="66"/>
        <end position="92"/>
    </location>
</feature>
<evidence type="ECO:0000313" key="7">
    <source>
        <dbReference type="EMBL" id="CAD1820937.1"/>
    </source>
</evidence>
<comment type="subcellular location">
    <subcellularLocation>
        <location evidence="1 6">Membrane</location>
        <topology evidence="1 6">Multi-pass membrane protein</topology>
    </subcellularLocation>
</comment>
<evidence type="ECO:0000256" key="2">
    <source>
        <dbReference type="ARBA" id="ARBA00009190"/>
    </source>
</evidence>
<dbReference type="GO" id="GO:0005384">
    <property type="term" value="F:manganese ion transmembrane transporter activity"/>
    <property type="evidence" value="ECO:0007669"/>
    <property type="project" value="TreeGrafter"/>
</dbReference>
<dbReference type="EMBL" id="LR862141">
    <property type="protein sequence ID" value="CAD1820937.1"/>
    <property type="molecule type" value="Genomic_DNA"/>
</dbReference>
<dbReference type="PANTHER" id="PTHR12608:SF7">
    <property type="entry name" value="PROTEIN PAM71-HOMOLOG, CHLOROPLASTIC"/>
    <property type="match status" value="1"/>
</dbReference>
<comment type="caution">
    <text evidence="6">Lacks conserved residue(s) required for the propagation of feature annotation.</text>
</comment>
<comment type="similarity">
    <text evidence="2 6">Belongs to the GDT1 family.</text>
</comment>
<keyword evidence="3 6" id="KW-0812">Transmembrane</keyword>
<dbReference type="GO" id="GO:0005794">
    <property type="term" value="C:Golgi apparatus"/>
    <property type="evidence" value="ECO:0007669"/>
    <property type="project" value="TreeGrafter"/>
</dbReference>